<reference evidence="1 2" key="1">
    <citation type="submission" date="2020-08" db="EMBL/GenBank/DDBJ databases">
        <title>Novel species isolated from subtropical streams in China.</title>
        <authorList>
            <person name="Lu H."/>
        </authorList>
    </citation>
    <scope>NUCLEOTIDE SEQUENCE [LARGE SCALE GENOMIC DNA]</scope>
    <source>
        <strain evidence="1 2">NL8W</strain>
    </source>
</reference>
<sequence>MGIEKALGMIAGPIIGGLFGSRGSSPSQSAPTTQTVKNEIDPRMAAILYGSGKTLKDGAKPTGTDANGRPVYAESDYNPASQGLLSRFQGLLDKPQNQGLQSFGNYNNAYLNNDLPFDMGQLRHVSWALSDSGGKAHQMQAAQGGYTSPFDVAQSAFPFSNQGPHTANANTANVSLINAPGQNGLDLNHAYSDVIYGQLGNNPFLAGSIQKGLNQSNANFQNLKDDMLTSFKQDLLPSIRGDAIVNGQYGGSRQGLAEGKAADSLARNMTRALSQVAQNQTDAAVAAQAQAYGQDRQNQLSALAGLSGQQFNVAGQNAGFQNQTNLSNAQMLNQNNQFNAGVGNNYLSQLLQNNQFNAAALNAANAMQYGGNQQMNMANLNNKQGANQYNAGALFNMDQLNSQNKATGAGLLSNLANQQYGYANNQNDYALNQAGKINNLISPYANLGSTQTSTGTTPVYQNTGANILGGAMAGAQLFKQFGGIFSGTNSGGNQVVADGSQPVFTPYEHSK</sequence>
<accession>A0ABR6ZGM6</accession>
<organism evidence="1 2">
    <name type="scientific">Undibacterium umbellatum</name>
    <dbReference type="NCBI Taxonomy" id="2762300"/>
    <lineage>
        <taxon>Bacteria</taxon>
        <taxon>Pseudomonadati</taxon>
        <taxon>Pseudomonadota</taxon>
        <taxon>Betaproteobacteria</taxon>
        <taxon>Burkholderiales</taxon>
        <taxon>Oxalobacteraceae</taxon>
        <taxon>Undibacterium</taxon>
    </lineage>
</organism>
<gene>
    <name evidence="1" type="ORF">H8L47_25050</name>
</gene>
<dbReference type="RefSeq" id="WP_186956415.1">
    <property type="nucleotide sequence ID" value="NZ_JACOFX010000020.1"/>
</dbReference>
<evidence type="ECO:0000313" key="1">
    <source>
        <dbReference type="EMBL" id="MBC3910844.1"/>
    </source>
</evidence>
<evidence type="ECO:0000313" key="2">
    <source>
        <dbReference type="Proteomes" id="UP000646911"/>
    </source>
</evidence>
<keyword evidence="2" id="KW-1185">Reference proteome</keyword>
<comment type="caution">
    <text evidence="1">The sequence shown here is derived from an EMBL/GenBank/DDBJ whole genome shotgun (WGS) entry which is preliminary data.</text>
</comment>
<dbReference type="EMBL" id="JACOFX010000020">
    <property type="protein sequence ID" value="MBC3910844.1"/>
    <property type="molecule type" value="Genomic_DNA"/>
</dbReference>
<protein>
    <submittedName>
        <fullName evidence="1">Uncharacterized protein</fullName>
    </submittedName>
</protein>
<proteinExistence type="predicted"/>
<dbReference type="Proteomes" id="UP000646911">
    <property type="component" value="Unassembled WGS sequence"/>
</dbReference>
<name>A0ABR6ZGM6_9BURK</name>